<sequence>MSRIPFLLPTALALTGTLALSGLMGLASARQDKAPPIKTTAHTCGKYTVKLSENGFDDPPDKISLVQGGRAAITLTDTSVEFQGCRDLTGDGVPEVILAQFSGGAHCCFVHSVYSLTAPPRLLLRANSAHTEELGTAQLDARGPLELIGNDWRFAYAYGLSFAESPALPLVYAYRGGRYVDDTLRFPQFVLGSTTRGGEEDEPSGGTYLAEYGTLLLLGKAAEADRYLRSIPAEYRRWLENYAPDIRQDLSSAGMEDWALRAAVPENGAAYGIGGAFSAPGQREYLTLVREGSTGAALRLFRSQGEKIVGSAALATFAGAFPPQSADGWNWNVLPRFTVRRASGRDDAVLEDRSSGSTRYLTYRMGQGRAARLDNDPLAVAAGLLGDLSTVAGRVAAQYKKVPRNAEQRAEGVRRIDAAVARAQPWMKLSAAPPNLRKLGNFSVYAVEVSREDANTALVAGTVDLGLTTAKQAYEYIDATRQTFAIFLEKRGGRWTVTKWQLTPRQGEVPNGWKE</sequence>
<dbReference type="RefSeq" id="WP_084050535.1">
    <property type="nucleotide sequence ID" value="NZ_FWWU01000009.1"/>
</dbReference>
<proteinExistence type="predicted"/>
<name>A0A1W1VRG0_9DEIO</name>
<accession>A0A1W1VRG0</accession>
<evidence type="ECO:0000313" key="2">
    <source>
        <dbReference type="Proteomes" id="UP000192582"/>
    </source>
</evidence>
<dbReference type="STRING" id="695939.SAMN00790413_03092"/>
<dbReference type="AlphaFoldDB" id="A0A1W1VRG0"/>
<keyword evidence="2" id="KW-1185">Reference proteome</keyword>
<evidence type="ECO:0000313" key="1">
    <source>
        <dbReference type="EMBL" id="SMB95962.1"/>
    </source>
</evidence>
<organism evidence="1 2">
    <name type="scientific">Deinococcus hopiensis KR-140</name>
    <dbReference type="NCBI Taxonomy" id="695939"/>
    <lineage>
        <taxon>Bacteria</taxon>
        <taxon>Thermotogati</taxon>
        <taxon>Deinococcota</taxon>
        <taxon>Deinococci</taxon>
        <taxon>Deinococcales</taxon>
        <taxon>Deinococcaceae</taxon>
        <taxon>Deinococcus</taxon>
    </lineage>
</organism>
<reference evidence="1 2" key="1">
    <citation type="submission" date="2017-04" db="EMBL/GenBank/DDBJ databases">
        <authorList>
            <person name="Afonso C.L."/>
            <person name="Miller P.J."/>
            <person name="Scott M.A."/>
            <person name="Spackman E."/>
            <person name="Goraichik I."/>
            <person name="Dimitrov K.M."/>
            <person name="Suarez D.L."/>
            <person name="Swayne D.E."/>
        </authorList>
    </citation>
    <scope>NUCLEOTIDE SEQUENCE [LARGE SCALE GENOMIC DNA]</scope>
    <source>
        <strain evidence="1 2">KR-140</strain>
    </source>
</reference>
<gene>
    <name evidence="1" type="ORF">SAMN00790413_03092</name>
</gene>
<protein>
    <submittedName>
        <fullName evidence="1">Uncharacterized protein</fullName>
    </submittedName>
</protein>
<dbReference type="EMBL" id="FWWU01000009">
    <property type="protein sequence ID" value="SMB95962.1"/>
    <property type="molecule type" value="Genomic_DNA"/>
</dbReference>
<dbReference type="Proteomes" id="UP000192582">
    <property type="component" value="Unassembled WGS sequence"/>
</dbReference>
<dbReference type="OrthoDB" id="1522627at2"/>